<gene>
    <name evidence="1" type="ORF">AAG747_09195</name>
</gene>
<protein>
    <submittedName>
        <fullName evidence="1">Uncharacterized protein</fullName>
    </submittedName>
</protein>
<dbReference type="EMBL" id="JBDKWZ010000004">
    <property type="protein sequence ID" value="MEN7548085.1"/>
    <property type="molecule type" value="Genomic_DNA"/>
</dbReference>
<keyword evidence="2" id="KW-1185">Reference proteome</keyword>
<accession>A0AAW9S6K4</accession>
<dbReference type="AlphaFoldDB" id="A0AAW9S6K4"/>
<proteinExistence type="predicted"/>
<dbReference type="Proteomes" id="UP001403385">
    <property type="component" value="Unassembled WGS sequence"/>
</dbReference>
<evidence type="ECO:0000313" key="1">
    <source>
        <dbReference type="EMBL" id="MEN7548085.1"/>
    </source>
</evidence>
<organism evidence="1 2">
    <name type="scientific">Rapidithrix thailandica</name>
    <dbReference type="NCBI Taxonomy" id="413964"/>
    <lineage>
        <taxon>Bacteria</taxon>
        <taxon>Pseudomonadati</taxon>
        <taxon>Bacteroidota</taxon>
        <taxon>Cytophagia</taxon>
        <taxon>Cytophagales</taxon>
        <taxon>Flammeovirgaceae</taxon>
        <taxon>Rapidithrix</taxon>
    </lineage>
</organism>
<reference evidence="1 2" key="1">
    <citation type="submission" date="2024-04" db="EMBL/GenBank/DDBJ databases">
        <title>Novel genus in family Flammeovirgaceae.</title>
        <authorList>
            <person name="Nguyen T.H."/>
            <person name="Vuong T.Q."/>
            <person name="Le H."/>
            <person name="Kim S.-G."/>
        </authorList>
    </citation>
    <scope>NUCLEOTIDE SEQUENCE [LARGE SCALE GENOMIC DNA]</scope>
    <source>
        <strain evidence="1 2">JCM 23209</strain>
    </source>
</reference>
<evidence type="ECO:0000313" key="2">
    <source>
        <dbReference type="Proteomes" id="UP001403385"/>
    </source>
</evidence>
<comment type="caution">
    <text evidence="1">The sequence shown here is derived from an EMBL/GenBank/DDBJ whole genome shotgun (WGS) entry which is preliminary data.</text>
</comment>
<dbReference type="RefSeq" id="WP_346820866.1">
    <property type="nucleotide sequence ID" value="NZ_JBDKWZ010000004.1"/>
</dbReference>
<name>A0AAW9S6K4_9BACT</name>
<sequence length="177" mass="21337">MKSKFEPNRTTEEYDRQYNLFYLSLHPYIRTKSLMGSKKEEEQDKSKVANIVIYDINNQQSKTLFEQVNEQEVITHFLFETAYDKKEKGMEYNRCYSHKIQNNYDIETRSPLDKLLICQRNLESGKSKLWTANKNGDALLLLAELDKDMEWIVDVYNQKVRTFNRCMDEMKIRDYDW</sequence>